<dbReference type="Ensembl" id="ENSMMNT00015004759.1">
    <property type="protein sequence ID" value="ENSMMNP00015004323.1"/>
    <property type="gene ID" value="ENSMMNG00015003285.1"/>
</dbReference>
<evidence type="ECO:0000313" key="2">
    <source>
        <dbReference type="Proteomes" id="UP000694561"/>
    </source>
</evidence>
<evidence type="ECO:0000313" key="1">
    <source>
        <dbReference type="Ensembl" id="ENSMMNP00015004323.1"/>
    </source>
</evidence>
<reference evidence="1" key="1">
    <citation type="submission" date="2025-08" db="UniProtKB">
        <authorList>
            <consortium name="Ensembl"/>
        </authorList>
    </citation>
    <scope>IDENTIFICATION</scope>
</reference>
<name>A0A8C6ARN3_MONMO</name>
<accession>A0A8C6ARN3</accession>
<dbReference type="AlphaFoldDB" id="A0A8C6ARN3"/>
<keyword evidence="2" id="KW-1185">Reference proteome</keyword>
<dbReference type="SUPFAM" id="SSF56672">
    <property type="entry name" value="DNA/RNA polymerases"/>
    <property type="match status" value="1"/>
</dbReference>
<dbReference type="PANTHER" id="PTHR19446">
    <property type="entry name" value="REVERSE TRANSCRIPTASES"/>
    <property type="match status" value="1"/>
</dbReference>
<reference evidence="1" key="2">
    <citation type="submission" date="2025-09" db="UniProtKB">
        <authorList>
            <consortium name="Ensembl"/>
        </authorList>
    </citation>
    <scope>IDENTIFICATION</scope>
</reference>
<dbReference type="InterPro" id="IPR043502">
    <property type="entry name" value="DNA/RNA_pol_sf"/>
</dbReference>
<dbReference type="GeneTree" id="ENSGT00940000153064"/>
<dbReference type="Proteomes" id="UP000694561">
    <property type="component" value="Unplaced"/>
</dbReference>
<proteinExistence type="predicted"/>
<evidence type="ECO:0008006" key="3">
    <source>
        <dbReference type="Google" id="ProtNLM"/>
    </source>
</evidence>
<organism evidence="1 2">
    <name type="scientific">Monodon monoceros</name>
    <name type="common">Narwhal</name>
    <name type="synonym">Ceratodon monodon</name>
    <dbReference type="NCBI Taxonomy" id="40151"/>
    <lineage>
        <taxon>Eukaryota</taxon>
        <taxon>Metazoa</taxon>
        <taxon>Chordata</taxon>
        <taxon>Craniata</taxon>
        <taxon>Vertebrata</taxon>
        <taxon>Euteleostomi</taxon>
        <taxon>Mammalia</taxon>
        <taxon>Eutheria</taxon>
        <taxon>Laurasiatheria</taxon>
        <taxon>Artiodactyla</taxon>
        <taxon>Whippomorpha</taxon>
        <taxon>Cetacea</taxon>
        <taxon>Odontoceti</taxon>
        <taxon>Monodontidae</taxon>
        <taxon>Monodon</taxon>
    </lineage>
</organism>
<sequence length="121" mass="14036">MQGFFSIRKSINVIHHINKLKNKNHTIISIDAEKAFDKIQHPFMKNTLQKVATAIREIKGIHIGKEEVKLSLFADDMILYIENPKDKTIIQKDTWTQCSLQHYLQYPGHGSNLNAHRRMNG</sequence>
<protein>
    <recommendedName>
        <fullName evidence="3">Reverse transcriptase domain-containing protein</fullName>
    </recommendedName>
</protein>